<dbReference type="AlphaFoldDB" id="A0A6P1NMG2"/>
<evidence type="ECO:0000313" key="2">
    <source>
        <dbReference type="EMBL" id="QHK21845.1"/>
    </source>
</evidence>
<name>A0A6P1NMG2_9MICC</name>
<dbReference type="Proteomes" id="UP000464186">
    <property type="component" value="Chromosome"/>
</dbReference>
<evidence type="ECO:0000313" key="3">
    <source>
        <dbReference type="Proteomes" id="UP000464186"/>
    </source>
</evidence>
<evidence type="ECO:0000256" key="1">
    <source>
        <dbReference type="SAM" id="MobiDB-lite"/>
    </source>
</evidence>
<dbReference type="EMBL" id="CP047898">
    <property type="protein sequence ID" value="QHK21845.1"/>
    <property type="molecule type" value="Genomic_DNA"/>
</dbReference>
<protein>
    <submittedName>
        <fullName evidence="2">Uncharacterized protein</fullName>
    </submittedName>
</protein>
<feature type="region of interest" description="Disordered" evidence="1">
    <location>
        <begin position="76"/>
        <end position="100"/>
    </location>
</feature>
<reference evidence="2 3" key="1">
    <citation type="submission" date="2020-01" db="EMBL/GenBank/DDBJ databases">
        <title>Pseudarthrobacter psychrotolerans sp. nov., isolated from antarctic soil.</title>
        <authorList>
            <person name="Shin Y."/>
            <person name="Park W."/>
        </authorList>
    </citation>
    <scope>NUCLEOTIDE SEQUENCE [LARGE SCALE GENOMIC DNA]</scope>
    <source>
        <strain evidence="2 3">YJ56</strain>
    </source>
</reference>
<accession>A0A6P1NMG2</accession>
<gene>
    <name evidence="2" type="ORF">GU243_21685</name>
</gene>
<keyword evidence="3" id="KW-1185">Reference proteome</keyword>
<sequence length="100" mass="11087">MSAERKASRHAQEFRWHQVNLQLPETEAALRDLTTLSEAVDQLLIEAVIRAHDEGMSSASIAEALGFTKRVVAERPSPEILSPSPARPSGRRGIHFEPMT</sequence>
<dbReference type="KEGG" id="psey:GU243_21685"/>
<organism evidence="2 3">
    <name type="scientific">Pseudarthrobacter psychrotolerans</name>
    <dbReference type="NCBI Taxonomy" id="2697569"/>
    <lineage>
        <taxon>Bacteria</taxon>
        <taxon>Bacillati</taxon>
        <taxon>Actinomycetota</taxon>
        <taxon>Actinomycetes</taxon>
        <taxon>Micrococcales</taxon>
        <taxon>Micrococcaceae</taxon>
        <taxon>Pseudarthrobacter</taxon>
    </lineage>
</organism>
<proteinExistence type="predicted"/>